<name>A0AAE3XR75_9BACT</name>
<dbReference type="InterPro" id="IPR002937">
    <property type="entry name" value="Amino_oxidase"/>
</dbReference>
<dbReference type="Proteomes" id="UP001185092">
    <property type="component" value="Unassembled WGS sequence"/>
</dbReference>
<dbReference type="SUPFAM" id="SSF51905">
    <property type="entry name" value="FAD/NAD(P)-binding domain"/>
    <property type="match status" value="1"/>
</dbReference>
<dbReference type="InterPro" id="IPR036188">
    <property type="entry name" value="FAD/NAD-bd_sf"/>
</dbReference>
<evidence type="ECO:0000256" key="1">
    <source>
        <dbReference type="ARBA" id="ARBA00004814"/>
    </source>
</evidence>
<evidence type="ECO:0000256" key="3">
    <source>
        <dbReference type="ARBA" id="ARBA00012535"/>
    </source>
</evidence>
<protein>
    <recommendedName>
        <fullName evidence="4">Tryptophan 2-monooxygenase</fullName>
        <ecNumber evidence="3">1.13.12.3</ecNumber>
    </recommendedName>
</protein>
<evidence type="ECO:0000256" key="5">
    <source>
        <dbReference type="ARBA" id="ARBA00023070"/>
    </source>
</evidence>
<dbReference type="GO" id="GO:0009851">
    <property type="term" value="P:auxin biosynthetic process"/>
    <property type="evidence" value="ECO:0007669"/>
    <property type="project" value="UniProtKB-KW"/>
</dbReference>
<proteinExistence type="inferred from homology"/>
<dbReference type="PANTHER" id="PTHR10742:SF410">
    <property type="entry name" value="LYSINE-SPECIFIC HISTONE DEMETHYLASE 2"/>
    <property type="match status" value="1"/>
</dbReference>
<gene>
    <name evidence="8" type="ORF">HNQ88_003639</name>
</gene>
<keyword evidence="9" id="KW-1185">Reference proteome</keyword>
<dbReference type="EC" id="1.13.12.3" evidence="3"/>
<dbReference type="GO" id="GO:0050361">
    <property type="term" value="F:tryptophan 2-monooxygenase activity"/>
    <property type="evidence" value="ECO:0007669"/>
    <property type="project" value="UniProtKB-EC"/>
</dbReference>
<sequence>MEQPYASIEEKLAQIKEANSSDQKKTILIIGAGIAGLVTAYELGNLGHEVCVLEGSGRLGGRVFTHHFSNGQYGELGAMRVPKSHDYTRHYINRLGLKMRPFIIEDKNQNNKLDLFGTVSSIKDSYEKIFSNLSLNPVEKKLIETDGIGAIYYHSVKRLLEQLSEEDIRHVFDLNAQKDAVSYLDKMSFLEHMHQEGLSDDAIKLIGSYISMNDYWHKNMINFVVDDILDAFNGLEEIVGGTSMLPLLLSMQVLPDGKQLKDKIYFNTEVTAINNREDSVQLILKKNGKLYQRNFDQVVCTVPFSVLRGIHLNGNISQEKKEAIYNMGYHSSTKLLLNCKKRFWESEDEIFGGASFSDLIYRQLYYPSDNASYKSSMISKGPGVLLASYTWEESARRLASFPLKDRTNIVVDKIKRIHPNIGDFIDVDEPSASMVWDQYKWSSGAFATHNPREVSSVFPVAKSPEGRLFFAGEHLSPFRGWMQGAIYSALDTCCELLRK</sequence>
<comment type="caution">
    <text evidence="8">The sequence shown here is derived from an EMBL/GenBank/DDBJ whole genome shotgun (WGS) entry which is preliminary data.</text>
</comment>
<dbReference type="AlphaFoldDB" id="A0AAE3XR75"/>
<evidence type="ECO:0000313" key="8">
    <source>
        <dbReference type="EMBL" id="MDR6240563.1"/>
    </source>
</evidence>
<keyword evidence="8" id="KW-0560">Oxidoreductase</keyword>
<organism evidence="8 9">
    <name type="scientific">Aureibacter tunicatorum</name>
    <dbReference type="NCBI Taxonomy" id="866807"/>
    <lineage>
        <taxon>Bacteria</taxon>
        <taxon>Pseudomonadati</taxon>
        <taxon>Bacteroidota</taxon>
        <taxon>Cytophagia</taxon>
        <taxon>Cytophagales</taxon>
        <taxon>Persicobacteraceae</taxon>
        <taxon>Aureibacter</taxon>
    </lineage>
</organism>
<keyword evidence="5" id="KW-0073">Auxin biosynthesis</keyword>
<comment type="pathway">
    <text evidence="1">Plant hormone metabolism; auxin biosynthesis.</text>
</comment>
<accession>A0AAE3XR75</accession>
<dbReference type="InterPro" id="IPR050281">
    <property type="entry name" value="Flavin_monoamine_oxidase"/>
</dbReference>
<dbReference type="RefSeq" id="WP_309940590.1">
    <property type="nucleotide sequence ID" value="NZ_AP025306.1"/>
</dbReference>
<feature type="domain" description="Amine oxidase" evidence="7">
    <location>
        <begin position="34"/>
        <end position="497"/>
    </location>
</feature>
<dbReference type="Pfam" id="PF01593">
    <property type="entry name" value="Amino_oxidase"/>
    <property type="match status" value="1"/>
</dbReference>
<dbReference type="EMBL" id="JAVDQD010000005">
    <property type="protein sequence ID" value="MDR6240563.1"/>
    <property type="molecule type" value="Genomic_DNA"/>
</dbReference>
<reference evidence="8" key="1">
    <citation type="submission" date="2023-07" db="EMBL/GenBank/DDBJ databases">
        <title>Genomic Encyclopedia of Type Strains, Phase IV (KMG-IV): sequencing the most valuable type-strain genomes for metagenomic binning, comparative biology and taxonomic classification.</title>
        <authorList>
            <person name="Goeker M."/>
        </authorList>
    </citation>
    <scope>NUCLEOTIDE SEQUENCE</scope>
    <source>
        <strain evidence="8">DSM 26174</strain>
    </source>
</reference>
<evidence type="ECO:0000313" key="9">
    <source>
        <dbReference type="Proteomes" id="UP001185092"/>
    </source>
</evidence>
<evidence type="ECO:0000256" key="4">
    <source>
        <dbReference type="ARBA" id="ARBA00017871"/>
    </source>
</evidence>
<dbReference type="PANTHER" id="PTHR10742">
    <property type="entry name" value="FLAVIN MONOAMINE OXIDASE"/>
    <property type="match status" value="1"/>
</dbReference>
<dbReference type="Gene3D" id="3.50.50.60">
    <property type="entry name" value="FAD/NAD(P)-binding domain"/>
    <property type="match status" value="1"/>
</dbReference>
<evidence type="ECO:0000259" key="7">
    <source>
        <dbReference type="Pfam" id="PF01593"/>
    </source>
</evidence>
<dbReference type="Gene3D" id="1.20.1440.240">
    <property type="match status" value="1"/>
</dbReference>
<comment type="catalytic activity">
    <reaction evidence="6">
        <text>L-tryptophan + O2 = indole-3-acetamide + CO2 + H2O</text>
        <dbReference type="Rhea" id="RHEA:16165"/>
        <dbReference type="ChEBI" id="CHEBI:15377"/>
        <dbReference type="ChEBI" id="CHEBI:15379"/>
        <dbReference type="ChEBI" id="CHEBI:16031"/>
        <dbReference type="ChEBI" id="CHEBI:16526"/>
        <dbReference type="ChEBI" id="CHEBI:57912"/>
        <dbReference type="EC" id="1.13.12.3"/>
    </reaction>
</comment>
<comment type="similarity">
    <text evidence="2">Belongs to the tryptophan 2-monooxygenase family.</text>
</comment>
<dbReference type="SUPFAM" id="SSF54373">
    <property type="entry name" value="FAD-linked reductases, C-terminal domain"/>
    <property type="match status" value="1"/>
</dbReference>
<dbReference type="Gene3D" id="3.90.660.10">
    <property type="match status" value="1"/>
</dbReference>
<evidence type="ECO:0000256" key="6">
    <source>
        <dbReference type="ARBA" id="ARBA00047321"/>
    </source>
</evidence>
<evidence type="ECO:0000256" key="2">
    <source>
        <dbReference type="ARBA" id="ARBA00005833"/>
    </source>
</evidence>